<name>A0A1Y1Q9K7_9GAMM</name>
<accession>A0A1Y1Q9K7</accession>
<organism evidence="3 4">
    <name type="scientific">Thiothrix lacustris</name>
    <dbReference type="NCBI Taxonomy" id="525917"/>
    <lineage>
        <taxon>Bacteria</taxon>
        <taxon>Pseudomonadati</taxon>
        <taxon>Pseudomonadota</taxon>
        <taxon>Gammaproteobacteria</taxon>
        <taxon>Thiotrichales</taxon>
        <taxon>Thiotrichaceae</taxon>
        <taxon>Thiothrix</taxon>
    </lineage>
</organism>
<dbReference type="InterPro" id="IPR041685">
    <property type="entry name" value="AAA_GajA/Old/RecF-like"/>
</dbReference>
<dbReference type="InterPro" id="IPR051396">
    <property type="entry name" value="Bact_Antivir_Def_Nuclease"/>
</dbReference>
<dbReference type="InterPro" id="IPR022532">
    <property type="entry name" value="DUF3696"/>
</dbReference>
<dbReference type="SUPFAM" id="SSF52540">
    <property type="entry name" value="P-loop containing nucleoside triphosphate hydrolases"/>
    <property type="match status" value="1"/>
</dbReference>
<sequence>MLTHLRIKNFKAWEDTGDIRLAPLTVIFGANSAGKSSLGHLLLALKQTVLSTERRKALQLAGMNTLIDLGTYEDCVYQHDSSKNISFEVSWSEKLSIDKSLYNPSCDGNTLQLHVEFAYSKKNRKINAKEISYLLLKDGITQFDISYSIDEIKNEFKLTSKINPRLDCDGFSYADKFYRLGATSIPPSRNLPVISDFALSTENVFNKIHYLGPLREIPKRLYLLADDTPENVGQKGEHTISAILNANRHLARYGKEGTRMFSFDEIVAQSLYDLGLVYDFFIESIADDRREHEVFVQINRNSPIVKITDVGFGISQVLPVLVQAYYAEDESTVLMEQPEVHLHPQVQAGLADIFIDAIHVHKMEKWRTVTLPGDSEPSEQVRDFGTRNVQLIIESHSEHFLTRLQRRIAEEALSPEEVAIYFVDNKEGKATIEELRINEYGEIENWPENFFGDEMGDLIARTEAAIKRRQQR</sequence>
<dbReference type="InterPro" id="IPR014592">
    <property type="entry name" value="P-loop_UCP034888"/>
</dbReference>
<evidence type="ECO:0000259" key="2">
    <source>
        <dbReference type="Pfam" id="PF13175"/>
    </source>
</evidence>
<proteinExistence type="predicted"/>
<reference evidence="3 4" key="1">
    <citation type="submission" date="2017-01" db="EMBL/GenBank/DDBJ databases">
        <title>Novel large sulfur bacteria in the metagenomes of groundwater-fed chemosynthetic microbial mats in the Lake Huron basin.</title>
        <authorList>
            <person name="Sharrar A.M."/>
            <person name="Flood B.E."/>
            <person name="Bailey J.V."/>
            <person name="Jones D.S."/>
            <person name="Biddanda B."/>
            <person name="Ruberg S.A."/>
            <person name="Marcus D.N."/>
            <person name="Dick G.J."/>
        </authorList>
    </citation>
    <scope>NUCLEOTIDE SEQUENCE [LARGE SCALE GENOMIC DNA]</scope>
    <source>
        <strain evidence="3">A8</strain>
    </source>
</reference>
<evidence type="ECO:0000313" key="3">
    <source>
        <dbReference type="EMBL" id="OQX00631.1"/>
    </source>
</evidence>
<dbReference type="PIRSF" id="PIRSF034888">
    <property type="entry name" value="P-loop_UCP034888"/>
    <property type="match status" value="1"/>
</dbReference>
<evidence type="ECO:0008006" key="5">
    <source>
        <dbReference type="Google" id="ProtNLM"/>
    </source>
</evidence>
<dbReference type="InterPro" id="IPR027417">
    <property type="entry name" value="P-loop_NTPase"/>
</dbReference>
<gene>
    <name evidence="3" type="ORF">BWK73_48010</name>
</gene>
<dbReference type="PANTHER" id="PTHR43581:SF2">
    <property type="entry name" value="EXCINUCLEASE ATPASE SUBUNIT"/>
    <property type="match status" value="1"/>
</dbReference>
<comment type="caution">
    <text evidence="3">The sequence shown here is derived from an EMBL/GenBank/DDBJ whole genome shotgun (WGS) entry which is preliminary data.</text>
</comment>
<evidence type="ECO:0000259" key="1">
    <source>
        <dbReference type="Pfam" id="PF12476"/>
    </source>
</evidence>
<evidence type="ECO:0000313" key="4">
    <source>
        <dbReference type="Proteomes" id="UP000192491"/>
    </source>
</evidence>
<feature type="domain" description="Endonuclease GajA/Old nuclease/RecF-like AAA" evidence="2">
    <location>
        <begin position="293"/>
        <end position="400"/>
    </location>
</feature>
<feature type="domain" description="Endonuclease GajA/Old nuclease/RecF-like AAA" evidence="2">
    <location>
        <begin position="1"/>
        <end position="161"/>
    </location>
</feature>
<dbReference type="AlphaFoldDB" id="A0A1Y1Q9K7"/>
<dbReference type="Proteomes" id="UP000192491">
    <property type="component" value="Unassembled WGS sequence"/>
</dbReference>
<dbReference type="Pfam" id="PF13175">
    <property type="entry name" value="AAA_15"/>
    <property type="match status" value="2"/>
</dbReference>
<dbReference type="Gene3D" id="3.40.50.300">
    <property type="entry name" value="P-loop containing nucleotide triphosphate hydrolases"/>
    <property type="match status" value="1"/>
</dbReference>
<feature type="domain" description="DUF3696" evidence="1">
    <location>
        <begin position="413"/>
        <end position="458"/>
    </location>
</feature>
<dbReference type="Pfam" id="PF12476">
    <property type="entry name" value="DUF3696"/>
    <property type="match status" value="1"/>
</dbReference>
<dbReference type="PANTHER" id="PTHR43581">
    <property type="entry name" value="ATP/GTP PHOSPHATASE"/>
    <property type="match status" value="1"/>
</dbReference>
<protein>
    <recommendedName>
        <fullName evidence="5">AAA domain-containing protein</fullName>
    </recommendedName>
</protein>
<dbReference type="EMBL" id="MTEJ01000632">
    <property type="protein sequence ID" value="OQX00631.1"/>
    <property type="molecule type" value="Genomic_DNA"/>
</dbReference>